<feature type="region of interest" description="Disordered" evidence="1">
    <location>
        <begin position="146"/>
        <end position="170"/>
    </location>
</feature>
<gene>
    <name evidence="2" type="ORF">EVOR1521_LOCUS7158</name>
</gene>
<keyword evidence="3" id="KW-1185">Reference proteome</keyword>
<name>A0AA36MNS3_9DINO</name>
<accession>A0AA36MNS3</accession>
<dbReference type="Proteomes" id="UP001178507">
    <property type="component" value="Unassembled WGS sequence"/>
</dbReference>
<comment type="caution">
    <text evidence="2">The sequence shown here is derived from an EMBL/GenBank/DDBJ whole genome shotgun (WGS) entry which is preliminary data.</text>
</comment>
<evidence type="ECO:0000313" key="3">
    <source>
        <dbReference type="Proteomes" id="UP001178507"/>
    </source>
</evidence>
<sequence>MAWAEEEDDATRGQELHCRCGVVCSRAVKAVMREADKLAARADKYEMAQISEQLLENATVRHFLLAFEEQDWPELLQSVATIGIQALSLQYGRSQLGLGSLRMLAKWIERHRTWPSLDVLTRASRTGRRDPEANPMAGHRLCCQKASKRPCRQGQRHRSPPVIRRQVALP</sequence>
<evidence type="ECO:0000256" key="1">
    <source>
        <dbReference type="SAM" id="MobiDB-lite"/>
    </source>
</evidence>
<dbReference type="EMBL" id="CAUJNA010000559">
    <property type="protein sequence ID" value="CAJ1378676.1"/>
    <property type="molecule type" value="Genomic_DNA"/>
</dbReference>
<proteinExistence type="predicted"/>
<protein>
    <submittedName>
        <fullName evidence="2">Uncharacterized protein</fullName>
    </submittedName>
</protein>
<dbReference type="AlphaFoldDB" id="A0AA36MNS3"/>
<organism evidence="2 3">
    <name type="scientific">Effrenium voratum</name>
    <dbReference type="NCBI Taxonomy" id="2562239"/>
    <lineage>
        <taxon>Eukaryota</taxon>
        <taxon>Sar</taxon>
        <taxon>Alveolata</taxon>
        <taxon>Dinophyceae</taxon>
        <taxon>Suessiales</taxon>
        <taxon>Symbiodiniaceae</taxon>
        <taxon>Effrenium</taxon>
    </lineage>
</organism>
<feature type="compositionally biased region" description="Basic residues" evidence="1">
    <location>
        <begin position="146"/>
        <end position="159"/>
    </location>
</feature>
<reference evidence="2" key="1">
    <citation type="submission" date="2023-08" db="EMBL/GenBank/DDBJ databases">
        <authorList>
            <person name="Chen Y."/>
            <person name="Shah S."/>
            <person name="Dougan E. K."/>
            <person name="Thang M."/>
            <person name="Chan C."/>
        </authorList>
    </citation>
    <scope>NUCLEOTIDE SEQUENCE</scope>
</reference>
<evidence type="ECO:0000313" key="2">
    <source>
        <dbReference type="EMBL" id="CAJ1378676.1"/>
    </source>
</evidence>